<evidence type="ECO:0000256" key="5">
    <source>
        <dbReference type="ARBA" id="ARBA00022741"/>
    </source>
</evidence>
<keyword evidence="4 15" id="KW-0808">Transferase</keyword>
<dbReference type="InterPro" id="IPR004358">
    <property type="entry name" value="Sig_transdc_His_kin-like_C"/>
</dbReference>
<feature type="domain" description="Response regulatory" evidence="12">
    <location>
        <begin position="667"/>
        <end position="778"/>
    </location>
</feature>
<feature type="domain" description="PAS" evidence="13">
    <location>
        <begin position="137"/>
        <end position="193"/>
    </location>
</feature>
<dbReference type="Pfam" id="PF00512">
    <property type="entry name" value="HisKA"/>
    <property type="match status" value="1"/>
</dbReference>
<dbReference type="OrthoDB" id="9796100at2"/>
<evidence type="ECO:0000256" key="10">
    <source>
        <dbReference type="SAM" id="Coils"/>
    </source>
</evidence>
<dbReference type="PANTHER" id="PTHR43065">
    <property type="entry name" value="SENSOR HISTIDINE KINASE"/>
    <property type="match status" value="1"/>
</dbReference>
<dbReference type="RefSeq" id="WP_011475003.1">
    <property type="nucleotide sequence ID" value="NC_007925.1"/>
</dbReference>
<dbReference type="InterPro" id="IPR013767">
    <property type="entry name" value="PAS_fold"/>
</dbReference>
<dbReference type="InterPro" id="IPR000700">
    <property type="entry name" value="PAS-assoc_C"/>
</dbReference>
<dbReference type="Pfam" id="PF02518">
    <property type="entry name" value="HATPase_c"/>
    <property type="match status" value="1"/>
</dbReference>
<evidence type="ECO:0000313" key="15">
    <source>
        <dbReference type="EMBL" id="ABD90125.1"/>
    </source>
</evidence>
<evidence type="ECO:0000259" key="12">
    <source>
        <dbReference type="PROSITE" id="PS50110"/>
    </source>
</evidence>
<dbReference type="SMART" id="SM00086">
    <property type="entry name" value="PAC"/>
    <property type="match status" value="2"/>
</dbReference>
<gene>
    <name evidence="15" type="ordered locus">RPC_4603</name>
</gene>
<feature type="coiled-coil region" evidence="10">
    <location>
        <begin position="372"/>
        <end position="406"/>
    </location>
</feature>
<organism evidence="15">
    <name type="scientific">Rhodopseudomonas palustris (strain BisB18)</name>
    <dbReference type="NCBI Taxonomy" id="316056"/>
    <lineage>
        <taxon>Bacteria</taxon>
        <taxon>Pseudomonadati</taxon>
        <taxon>Pseudomonadota</taxon>
        <taxon>Alphaproteobacteria</taxon>
        <taxon>Hyphomicrobiales</taxon>
        <taxon>Nitrobacteraceae</taxon>
        <taxon>Rhodopseudomonas</taxon>
    </lineage>
</organism>
<keyword evidence="6 15" id="KW-0418">Kinase</keyword>
<keyword evidence="7" id="KW-0067">ATP-binding</keyword>
<dbReference type="Gene3D" id="1.10.287.130">
    <property type="match status" value="1"/>
</dbReference>
<dbReference type="STRING" id="316056.RPC_4603"/>
<evidence type="ECO:0000256" key="3">
    <source>
        <dbReference type="ARBA" id="ARBA00022553"/>
    </source>
</evidence>
<dbReference type="GO" id="GO:0006355">
    <property type="term" value="P:regulation of DNA-templated transcription"/>
    <property type="evidence" value="ECO:0007669"/>
    <property type="project" value="InterPro"/>
</dbReference>
<dbReference type="PRINTS" id="PR00344">
    <property type="entry name" value="BCTRLSENSOR"/>
</dbReference>
<dbReference type="InterPro" id="IPR011006">
    <property type="entry name" value="CheY-like_superfamily"/>
</dbReference>
<dbReference type="InterPro" id="IPR001789">
    <property type="entry name" value="Sig_transdc_resp-reg_receiver"/>
</dbReference>
<feature type="domain" description="Histidine kinase" evidence="11">
    <location>
        <begin position="422"/>
        <end position="643"/>
    </location>
</feature>
<dbReference type="Gene3D" id="3.30.565.10">
    <property type="entry name" value="Histidine kinase-like ATPase, C-terminal domain"/>
    <property type="match status" value="1"/>
</dbReference>
<evidence type="ECO:0000259" key="13">
    <source>
        <dbReference type="PROSITE" id="PS50112"/>
    </source>
</evidence>
<dbReference type="InterPro" id="IPR005467">
    <property type="entry name" value="His_kinase_dom"/>
</dbReference>
<accession>Q20XL1</accession>
<feature type="domain" description="PAS" evidence="13">
    <location>
        <begin position="259"/>
        <end position="329"/>
    </location>
</feature>
<sequence length="783" mass="85752">MSEGNSEFDVAAVVDALDVGVIVLDERSGIVGWNDWIARVSKLPRSDALGSNLIALFPNLGGTRLPSVIADCLQTGSSSILTHSLNKLLPLQNESGEELLHNIVVRPVWSNGAPRCMLQINDVSVPVARERVLRERQNARYHAIVDSAPDAIITIGLDRTIQWANGAAEQVFGYELSELLDHKLDMLLEHDDDGLVQAFVDLQHSNSCTLQVNGRRKYGELCQFEVSLGRWKADERVFITTIWRDVTERTTAEAALRDSEGRHRALLEALPQLVWTCDQHGECDYFNPQWQAYTGAPFGEHLGSGWLKAIHKDDSAAFTESWAAALADGGVFDVDARLCRKDGSHRWFKLRSIPVLTPDGSISRWFGTATDITDHVEARESLRRSNEELEALVQERTRERELALNQLHEAQKMETIGQLTGGVAHDFNNLLAVILGSLSLLKKWLPDDPRTSRLLDGALQGAERGATLTKRLLAFARRQELKLEAVEIQKLIPDMMDFLRQSLGPNINISIDIPPDVEPVKIDANQLELALMNLAVNARDAMPSGGALVITCRNDGAASSERPKGLPDGDYVCISVADTGEGMDQTTLAKAMEPFFTTKGLGKGTGLGLSMVQGLTAQSGGAMTMSSELGDGTVVNLWLPRARREDMIHPATALAPLARDAASQQLRILLVDDDPLVRMNTAYLLMDLGHSVMEAQSGAQALQLLGSDARFDVLLTDYAMPGMTGLDLATRVKIVKPKLPIVLATGYAELPPDALLGFPRLGKPYTQEQLAESLEAAIRERVN</sequence>
<evidence type="ECO:0000259" key="11">
    <source>
        <dbReference type="PROSITE" id="PS50109"/>
    </source>
</evidence>
<evidence type="ECO:0000256" key="6">
    <source>
        <dbReference type="ARBA" id="ARBA00022777"/>
    </source>
</evidence>
<dbReference type="Gene3D" id="3.30.450.20">
    <property type="entry name" value="PAS domain"/>
    <property type="match status" value="3"/>
</dbReference>
<evidence type="ECO:0000256" key="9">
    <source>
        <dbReference type="PROSITE-ProRule" id="PRU00169"/>
    </source>
</evidence>
<dbReference type="Pfam" id="PF00072">
    <property type="entry name" value="Response_reg"/>
    <property type="match status" value="1"/>
</dbReference>
<dbReference type="InterPro" id="IPR036890">
    <property type="entry name" value="HATPase_C_sf"/>
</dbReference>
<dbReference type="NCBIfam" id="TIGR00229">
    <property type="entry name" value="sensory_box"/>
    <property type="match status" value="2"/>
</dbReference>
<dbReference type="SUPFAM" id="SSF47384">
    <property type="entry name" value="Homodimeric domain of signal transducing histidine kinase"/>
    <property type="match status" value="1"/>
</dbReference>
<reference evidence="15" key="1">
    <citation type="submission" date="2006-03" db="EMBL/GenBank/DDBJ databases">
        <title>Complete sequence of Rhodopseudomonas palustris BisB18.</title>
        <authorList>
            <consortium name="US DOE Joint Genome Institute"/>
            <person name="Copeland A."/>
            <person name="Lucas S."/>
            <person name="Lapidus A."/>
            <person name="Barry K."/>
            <person name="Detter J.C."/>
            <person name="Glavina del Rio T."/>
            <person name="Hammon N."/>
            <person name="Israni S."/>
            <person name="Dalin E."/>
            <person name="Tice H."/>
            <person name="Pitluck S."/>
            <person name="Chain P."/>
            <person name="Malfatti S."/>
            <person name="Shin M."/>
            <person name="Vergez L."/>
            <person name="Schmutz J."/>
            <person name="Larimer F."/>
            <person name="Land M."/>
            <person name="Hauser L."/>
            <person name="Pelletier D.A."/>
            <person name="Kyrpides N."/>
            <person name="Anderson I."/>
            <person name="Oda Y."/>
            <person name="Harwood C.S."/>
            <person name="Richardson P."/>
        </authorList>
    </citation>
    <scope>NUCLEOTIDE SEQUENCE [LARGE SCALE GENOMIC DNA]</scope>
    <source>
        <strain evidence="15">BisB18</strain>
    </source>
</reference>
<dbReference type="SMART" id="SM00387">
    <property type="entry name" value="HATPase_c"/>
    <property type="match status" value="1"/>
</dbReference>
<dbReference type="PROSITE" id="PS50112">
    <property type="entry name" value="PAS"/>
    <property type="match status" value="3"/>
</dbReference>
<name>Q20XL1_RHOPB</name>
<dbReference type="SUPFAM" id="SSF52172">
    <property type="entry name" value="CheY-like"/>
    <property type="match status" value="1"/>
</dbReference>
<dbReference type="InterPro" id="IPR000014">
    <property type="entry name" value="PAS"/>
</dbReference>
<dbReference type="AlphaFoldDB" id="Q20XL1"/>
<dbReference type="GO" id="GO:0000155">
    <property type="term" value="F:phosphorelay sensor kinase activity"/>
    <property type="evidence" value="ECO:0007669"/>
    <property type="project" value="InterPro"/>
</dbReference>
<dbReference type="EMBL" id="CP000301">
    <property type="protein sequence ID" value="ABD90125.1"/>
    <property type="molecule type" value="Genomic_DNA"/>
</dbReference>
<dbReference type="SMART" id="SM00388">
    <property type="entry name" value="HisKA"/>
    <property type="match status" value="1"/>
</dbReference>
<evidence type="ECO:0000256" key="7">
    <source>
        <dbReference type="ARBA" id="ARBA00022840"/>
    </source>
</evidence>
<dbReference type="Pfam" id="PF00989">
    <property type="entry name" value="PAS"/>
    <property type="match status" value="2"/>
</dbReference>
<keyword evidence="10" id="KW-0175">Coiled coil</keyword>
<dbReference type="InterPro" id="IPR003594">
    <property type="entry name" value="HATPase_dom"/>
</dbReference>
<dbReference type="InterPro" id="IPR035965">
    <property type="entry name" value="PAS-like_dom_sf"/>
</dbReference>
<dbReference type="PANTHER" id="PTHR43065:SF42">
    <property type="entry name" value="TWO-COMPONENT SENSOR PPRA"/>
    <property type="match status" value="1"/>
</dbReference>
<keyword evidence="3 9" id="KW-0597">Phosphoprotein</keyword>
<dbReference type="SUPFAM" id="SSF55785">
    <property type="entry name" value="PYP-like sensor domain (PAS domain)"/>
    <property type="match status" value="3"/>
</dbReference>
<dbReference type="HOGENOM" id="CLU_433241_0_0_5"/>
<evidence type="ECO:0000259" key="14">
    <source>
        <dbReference type="PROSITE" id="PS50113"/>
    </source>
</evidence>
<dbReference type="PROSITE" id="PS50110">
    <property type="entry name" value="RESPONSE_REGULATORY"/>
    <property type="match status" value="1"/>
</dbReference>
<comment type="catalytic activity">
    <reaction evidence="1">
        <text>ATP + protein L-histidine = ADP + protein N-phospho-L-histidine.</text>
        <dbReference type="EC" id="2.7.13.3"/>
    </reaction>
</comment>
<feature type="modified residue" description="4-aspartylphosphate" evidence="9">
    <location>
        <position position="717"/>
    </location>
</feature>
<feature type="domain" description="PAS" evidence="13">
    <location>
        <begin position="6"/>
        <end position="54"/>
    </location>
</feature>
<dbReference type="CDD" id="cd00130">
    <property type="entry name" value="PAS"/>
    <property type="match status" value="2"/>
</dbReference>
<evidence type="ECO:0000256" key="4">
    <source>
        <dbReference type="ARBA" id="ARBA00022679"/>
    </source>
</evidence>
<dbReference type="Pfam" id="PF08447">
    <property type="entry name" value="PAS_3"/>
    <property type="match status" value="1"/>
</dbReference>
<feature type="domain" description="PAC" evidence="14">
    <location>
        <begin position="332"/>
        <end position="384"/>
    </location>
</feature>
<evidence type="ECO:0000256" key="1">
    <source>
        <dbReference type="ARBA" id="ARBA00000085"/>
    </source>
</evidence>
<dbReference type="SMART" id="SM00448">
    <property type="entry name" value="REC"/>
    <property type="match status" value="1"/>
</dbReference>
<keyword evidence="8" id="KW-0902">Two-component regulatory system</keyword>
<dbReference type="KEGG" id="rpc:RPC_4603"/>
<evidence type="ECO:0000256" key="8">
    <source>
        <dbReference type="ARBA" id="ARBA00023012"/>
    </source>
</evidence>
<keyword evidence="5" id="KW-0547">Nucleotide-binding</keyword>
<dbReference type="InterPro" id="IPR013655">
    <property type="entry name" value="PAS_fold_3"/>
</dbReference>
<dbReference type="eggNOG" id="COG3829">
    <property type="taxonomic scope" value="Bacteria"/>
</dbReference>
<dbReference type="eggNOG" id="COG4191">
    <property type="taxonomic scope" value="Bacteria"/>
</dbReference>
<dbReference type="InterPro" id="IPR003661">
    <property type="entry name" value="HisK_dim/P_dom"/>
</dbReference>
<dbReference type="GO" id="GO:0005524">
    <property type="term" value="F:ATP binding"/>
    <property type="evidence" value="ECO:0007669"/>
    <property type="project" value="UniProtKB-KW"/>
</dbReference>
<dbReference type="Gene3D" id="3.40.50.2300">
    <property type="match status" value="1"/>
</dbReference>
<dbReference type="SMART" id="SM00091">
    <property type="entry name" value="PAS"/>
    <property type="match status" value="3"/>
</dbReference>
<dbReference type="CDD" id="cd00082">
    <property type="entry name" value="HisKA"/>
    <property type="match status" value="1"/>
</dbReference>
<dbReference type="SUPFAM" id="SSF55874">
    <property type="entry name" value="ATPase domain of HSP90 chaperone/DNA topoisomerase II/histidine kinase"/>
    <property type="match status" value="1"/>
</dbReference>
<evidence type="ECO:0000256" key="2">
    <source>
        <dbReference type="ARBA" id="ARBA00012438"/>
    </source>
</evidence>
<proteinExistence type="predicted"/>
<dbReference type="EC" id="2.7.13.3" evidence="2"/>
<dbReference type="FunFam" id="3.30.450.20:FF:000099">
    <property type="entry name" value="Sensory box sensor histidine kinase"/>
    <property type="match status" value="1"/>
</dbReference>
<dbReference type="InterPro" id="IPR001610">
    <property type="entry name" value="PAC"/>
</dbReference>
<protein>
    <recommendedName>
        <fullName evidence="2">histidine kinase</fullName>
        <ecNumber evidence="2">2.7.13.3</ecNumber>
    </recommendedName>
</protein>
<dbReference type="InterPro" id="IPR036097">
    <property type="entry name" value="HisK_dim/P_sf"/>
</dbReference>
<dbReference type="PROSITE" id="PS50113">
    <property type="entry name" value="PAC"/>
    <property type="match status" value="1"/>
</dbReference>
<dbReference type="PROSITE" id="PS50109">
    <property type="entry name" value="HIS_KIN"/>
    <property type="match status" value="1"/>
</dbReference>